<dbReference type="EMBL" id="CAJB01000425">
    <property type="protein sequence ID" value="CCH80370.1"/>
    <property type="molecule type" value="Genomic_DNA"/>
</dbReference>
<dbReference type="Proteomes" id="UP000035721">
    <property type="component" value="Unassembled WGS sequence"/>
</dbReference>
<keyword evidence="3" id="KW-1185">Reference proteome</keyword>
<dbReference type="InterPro" id="IPR017517">
    <property type="entry name" value="Maleyloyr_isom"/>
</dbReference>
<organism evidence="2 3">
    <name type="scientific">Nostocoides japonicum T1-X7</name>
    <dbReference type="NCBI Taxonomy" id="1194083"/>
    <lineage>
        <taxon>Bacteria</taxon>
        <taxon>Bacillati</taxon>
        <taxon>Actinomycetota</taxon>
        <taxon>Actinomycetes</taxon>
        <taxon>Micrococcales</taxon>
        <taxon>Intrasporangiaceae</taxon>
        <taxon>Nostocoides</taxon>
    </lineage>
</organism>
<evidence type="ECO:0000313" key="2">
    <source>
        <dbReference type="EMBL" id="CCH80370.1"/>
    </source>
</evidence>
<dbReference type="NCBIfam" id="TIGR03086">
    <property type="entry name" value="TIGR03086 family metal-binding protein"/>
    <property type="match status" value="1"/>
</dbReference>
<sequence length="201" mass="21461">MDTTATTQTPTTIPDLRPVLARALDQAGRLVTSTDPSDASRPTPCDEYDVAALVDHLQAVVRRIGAVVRGEPFFSVPREWHSEDWAADWVAGRAGTDSALAGADLERVVDVPWGQAPVGAALGMYVSELATHAWDLAVATGRTAGLDDELAAISLTGAMDKLPREGRGPEIPFGPVVDVPQDAPAYDRLVGWNGRDPRWTP</sequence>
<dbReference type="RefSeq" id="WP_048549856.1">
    <property type="nucleotide sequence ID" value="NZ_HF570958.1"/>
</dbReference>
<dbReference type="Pfam" id="PF11716">
    <property type="entry name" value="MDMPI_N"/>
    <property type="match status" value="1"/>
</dbReference>
<dbReference type="OrthoDB" id="5185819at2"/>
<evidence type="ECO:0000313" key="3">
    <source>
        <dbReference type="Proteomes" id="UP000035721"/>
    </source>
</evidence>
<dbReference type="SUPFAM" id="SSF109854">
    <property type="entry name" value="DinB/YfiT-like putative metalloenzymes"/>
    <property type="match status" value="1"/>
</dbReference>
<feature type="domain" description="Mycothiol-dependent maleylpyruvate isomerase metal-binding" evidence="1">
    <location>
        <begin position="21"/>
        <end position="137"/>
    </location>
</feature>
<evidence type="ECO:0000259" key="1">
    <source>
        <dbReference type="Pfam" id="PF11716"/>
    </source>
</evidence>
<dbReference type="GO" id="GO:0046872">
    <property type="term" value="F:metal ion binding"/>
    <property type="evidence" value="ECO:0007669"/>
    <property type="project" value="InterPro"/>
</dbReference>
<dbReference type="InterPro" id="IPR024344">
    <property type="entry name" value="MDMPI_metal-binding"/>
</dbReference>
<gene>
    <name evidence="2" type="ORF">BN12_90025</name>
</gene>
<dbReference type="STRING" id="1194083.BN12_90025"/>
<dbReference type="AlphaFoldDB" id="A0A077M8L2"/>
<comment type="caution">
    <text evidence="2">The sequence shown here is derived from an EMBL/GenBank/DDBJ whole genome shotgun (WGS) entry which is preliminary data.</text>
</comment>
<dbReference type="InterPro" id="IPR034660">
    <property type="entry name" value="DinB/YfiT-like"/>
</dbReference>
<name>A0A077M8L2_9MICO</name>
<dbReference type="NCBIfam" id="TIGR03083">
    <property type="entry name" value="maleylpyruvate isomerase family mycothiol-dependent enzyme"/>
    <property type="match status" value="1"/>
</dbReference>
<dbReference type="InterPro" id="IPR017520">
    <property type="entry name" value="CHP03086"/>
</dbReference>
<proteinExistence type="predicted"/>
<reference evidence="2 3" key="1">
    <citation type="journal article" date="2013" name="ISME J.">
        <title>A metabolic model for members of the genus Tetrasphaera involved in enhanced biological phosphorus removal.</title>
        <authorList>
            <person name="Kristiansen R."/>
            <person name="Nguyen H.T.T."/>
            <person name="Saunders A.M."/>
            <person name="Nielsen J.L."/>
            <person name="Wimmer R."/>
            <person name="Le V.Q."/>
            <person name="McIlroy S.J."/>
            <person name="Petrovski S."/>
            <person name="Seviour R.J."/>
            <person name="Calteau A."/>
            <person name="Nielsen K.L."/>
            <person name="Nielsen P.H."/>
        </authorList>
    </citation>
    <scope>NUCLEOTIDE SEQUENCE [LARGE SCALE GENOMIC DNA]</scope>
    <source>
        <strain evidence="2 3">T1-X7</strain>
    </source>
</reference>
<accession>A0A077M8L2</accession>
<protein>
    <recommendedName>
        <fullName evidence="1">Mycothiol-dependent maleylpyruvate isomerase metal-binding domain-containing protein</fullName>
    </recommendedName>
</protein>